<evidence type="ECO:0000313" key="4">
    <source>
        <dbReference type="Proteomes" id="UP000503840"/>
    </source>
</evidence>
<protein>
    <submittedName>
        <fullName evidence="3">Universal stress protein UspA</fullName>
    </submittedName>
</protein>
<comment type="caution">
    <text evidence="3">The sequence shown here is derived from an EMBL/GenBank/DDBJ whole genome shotgun (WGS) entry which is preliminary data.</text>
</comment>
<dbReference type="Proteomes" id="UP000503840">
    <property type="component" value="Unassembled WGS sequence"/>
</dbReference>
<comment type="similarity">
    <text evidence="1">Belongs to the universal stress protein A family.</text>
</comment>
<proteinExistence type="inferred from homology"/>
<dbReference type="EMBL" id="BLVO01000016">
    <property type="protein sequence ID" value="GFM34635.1"/>
    <property type="molecule type" value="Genomic_DNA"/>
</dbReference>
<name>A0A7J0BNB7_9BACT</name>
<organism evidence="3 4">
    <name type="scientific">Desulfovibrio subterraneus</name>
    <dbReference type="NCBI Taxonomy" id="2718620"/>
    <lineage>
        <taxon>Bacteria</taxon>
        <taxon>Pseudomonadati</taxon>
        <taxon>Thermodesulfobacteriota</taxon>
        <taxon>Desulfovibrionia</taxon>
        <taxon>Desulfovibrionales</taxon>
        <taxon>Desulfovibrionaceae</taxon>
        <taxon>Desulfovibrio</taxon>
    </lineage>
</organism>
<keyword evidence="4" id="KW-1185">Reference proteome</keyword>
<dbReference type="Pfam" id="PF00582">
    <property type="entry name" value="Usp"/>
    <property type="match status" value="1"/>
</dbReference>
<reference evidence="3 4" key="1">
    <citation type="submission" date="2020-05" db="EMBL/GenBank/DDBJ databases">
        <title>Draft genome sequence of Desulfovibrio sp. strain HN2T.</title>
        <authorList>
            <person name="Ueno A."/>
            <person name="Tamazawa S."/>
            <person name="Tamamura S."/>
            <person name="Murakami T."/>
            <person name="Kiyama T."/>
            <person name="Inomata H."/>
            <person name="Amano Y."/>
            <person name="Miyakawa K."/>
            <person name="Tamaki H."/>
            <person name="Naganuma T."/>
            <person name="Kaneko K."/>
        </authorList>
    </citation>
    <scope>NUCLEOTIDE SEQUENCE [LARGE SCALE GENOMIC DNA]</scope>
    <source>
        <strain evidence="3 4">HN2</strain>
    </source>
</reference>
<dbReference type="PANTHER" id="PTHR46268">
    <property type="entry name" value="STRESS RESPONSE PROTEIN NHAX"/>
    <property type="match status" value="1"/>
</dbReference>
<evidence type="ECO:0000259" key="2">
    <source>
        <dbReference type="Pfam" id="PF00582"/>
    </source>
</evidence>
<dbReference type="Gene3D" id="3.40.50.12370">
    <property type="match status" value="1"/>
</dbReference>
<dbReference type="AlphaFoldDB" id="A0A7J0BNB7"/>
<feature type="domain" description="UspA" evidence="2">
    <location>
        <begin position="181"/>
        <end position="304"/>
    </location>
</feature>
<dbReference type="RefSeq" id="WP_174406309.1">
    <property type="nucleotide sequence ID" value="NZ_BLVO01000016.1"/>
</dbReference>
<dbReference type="PANTHER" id="PTHR46268:SF15">
    <property type="entry name" value="UNIVERSAL STRESS PROTEIN HP_0031"/>
    <property type="match status" value="1"/>
</dbReference>
<evidence type="ECO:0000256" key="1">
    <source>
        <dbReference type="ARBA" id="ARBA00008791"/>
    </source>
</evidence>
<gene>
    <name evidence="3" type="ORF">DSM101010T_30000</name>
</gene>
<accession>A0A7J0BNB7</accession>
<sequence>MLQEVQSSKTAPRADVQDIPSLLIAVGEQPEHLFGVQFISQFFKDFDRMHFRLMHLLPPSHGVVPGPYGLPVEAGRMDEAIYTRHREMGRHSLQLASGMLRQAGIPEGNISLISRPQNQTKALDLIQESAANNHHALVLGNRGRSWFEAMLDGIPDITREVIDASCGIPLWIAPSIVEKRRDILLCVDGSRYAMNMVRHVGETLGSQGTQNVTLLRVLRDRNNNPTPPEVIFEECRNELEERGVPSDSIRVRVVTDNDPAAGILSVCERGKFAVVAMGRAGYGNSFMRRLLMGSVSRDVMRQLNNACLWLTC</sequence>
<evidence type="ECO:0000313" key="3">
    <source>
        <dbReference type="EMBL" id="GFM34635.1"/>
    </source>
</evidence>
<dbReference type="CDD" id="cd00293">
    <property type="entry name" value="USP-like"/>
    <property type="match status" value="1"/>
</dbReference>
<dbReference type="SUPFAM" id="SSF52402">
    <property type="entry name" value="Adenine nucleotide alpha hydrolases-like"/>
    <property type="match status" value="2"/>
</dbReference>
<dbReference type="InterPro" id="IPR006016">
    <property type="entry name" value="UspA"/>
</dbReference>